<feature type="region of interest" description="Disordered" evidence="1">
    <location>
        <begin position="36"/>
        <end position="62"/>
    </location>
</feature>
<dbReference type="Proteomes" id="UP001633002">
    <property type="component" value="Unassembled WGS sequence"/>
</dbReference>
<accession>A0ABD3H0B9</accession>
<evidence type="ECO:0000313" key="2">
    <source>
        <dbReference type="EMBL" id="KAL3682819.1"/>
    </source>
</evidence>
<evidence type="ECO:0000256" key="1">
    <source>
        <dbReference type="SAM" id="MobiDB-lite"/>
    </source>
</evidence>
<sequence length="353" mass="39369">MKQLQPVVTSTEAVCAVVKAPEVQVVSAMNPISVVTEPENSQEAEPERGAPIQTPMELSSTAGPEVVNTMEEIVENPVEEARPDKGKQLAAEGGEPDGDPVEAGVYKREFNEEISELCTTGPALVQLQAQYDAMGDPLRPWEYMAAHAKAPSLHMNEVIRKPELDTNERTQSAESLRLLDPELRERWTEATGFTQNLVSSCTGVFGLMQELYSAYDLLSHSRKQIRDVLDELARCHHRFNSQFTRNIETGALLQIMYELLDKADPNGRFLGEYEKKVKEMRQQLDKDQEFWFRSRRPDMGHAELRRQFFADSGGSSDPRPTRDQGGSHEERGVSGPSSSNAGPTPPDSPEKTK</sequence>
<proteinExistence type="predicted"/>
<feature type="region of interest" description="Disordered" evidence="1">
    <location>
        <begin position="80"/>
        <end position="100"/>
    </location>
</feature>
<reference evidence="2 3" key="1">
    <citation type="submission" date="2024-09" db="EMBL/GenBank/DDBJ databases">
        <title>Chromosome-scale assembly of Riccia sorocarpa.</title>
        <authorList>
            <person name="Paukszto L."/>
        </authorList>
    </citation>
    <scope>NUCLEOTIDE SEQUENCE [LARGE SCALE GENOMIC DNA]</scope>
    <source>
        <strain evidence="2">LP-2024</strain>
        <tissue evidence="2">Aerial parts of the thallus</tissue>
    </source>
</reference>
<comment type="caution">
    <text evidence="2">The sequence shown here is derived from an EMBL/GenBank/DDBJ whole genome shotgun (WGS) entry which is preliminary data.</text>
</comment>
<gene>
    <name evidence="2" type="ORF">R1sor_000841</name>
</gene>
<organism evidence="2 3">
    <name type="scientific">Riccia sorocarpa</name>
    <dbReference type="NCBI Taxonomy" id="122646"/>
    <lineage>
        <taxon>Eukaryota</taxon>
        <taxon>Viridiplantae</taxon>
        <taxon>Streptophyta</taxon>
        <taxon>Embryophyta</taxon>
        <taxon>Marchantiophyta</taxon>
        <taxon>Marchantiopsida</taxon>
        <taxon>Marchantiidae</taxon>
        <taxon>Marchantiales</taxon>
        <taxon>Ricciaceae</taxon>
        <taxon>Riccia</taxon>
    </lineage>
</organism>
<keyword evidence="3" id="KW-1185">Reference proteome</keyword>
<feature type="region of interest" description="Disordered" evidence="1">
    <location>
        <begin position="303"/>
        <end position="353"/>
    </location>
</feature>
<protein>
    <submittedName>
        <fullName evidence="2">Uncharacterized protein</fullName>
    </submittedName>
</protein>
<evidence type="ECO:0000313" key="3">
    <source>
        <dbReference type="Proteomes" id="UP001633002"/>
    </source>
</evidence>
<name>A0ABD3H0B9_9MARC</name>
<feature type="compositionally biased region" description="Basic and acidic residues" evidence="1">
    <location>
        <begin position="319"/>
        <end position="332"/>
    </location>
</feature>
<dbReference type="EMBL" id="JBJQOH010000006">
    <property type="protein sequence ID" value="KAL3682819.1"/>
    <property type="molecule type" value="Genomic_DNA"/>
</dbReference>
<dbReference type="AlphaFoldDB" id="A0ABD3H0B9"/>